<dbReference type="InterPro" id="IPR050936">
    <property type="entry name" value="AP-1-like"/>
</dbReference>
<evidence type="ECO:0000313" key="5">
    <source>
        <dbReference type="EMBL" id="TDL28372.1"/>
    </source>
</evidence>
<dbReference type="InterPro" id="IPR018287">
    <property type="entry name" value="Hap4_TF_heteromerisation"/>
</dbReference>
<feature type="region of interest" description="Disordered" evidence="3">
    <location>
        <begin position="379"/>
        <end position="424"/>
    </location>
</feature>
<dbReference type="PANTHER" id="PTHR40621:SF7">
    <property type="entry name" value="BZIP DOMAIN-CONTAINING PROTEIN"/>
    <property type="match status" value="1"/>
</dbReference>
<dbReference type="GO" id="GO:0001228">
    <property type="term" value="F:DNA-binding transcription activator activity, RNA polymerase II-specific"/>
    <property type="evidence" value="ECO:0007669"/>
    <property type="project" value="TreeGrafter"/>
</dbReference>
<evidence type="ECO:0000259" key="4">
    <source>
        <dbReference type="PROSITE" id="PS00036"/>
    </source>
</evidence>
<dbReference type="GO" id="GO:0000976">
    <property type="term" value="F:transcription cis-regulatory region binding"/>
    <property type="evidence" value="ECO:0007669"/>
    <property type="project" value="InterPro"/>
</dbReference>
<feature type="region of interest" description="Disordered" evidence="3">
    <location>
        <begin position="465"/>
        <end position="498"/>
    </location>
</feature>
<dbReference type="InterPro" id="IPR004827">
    <property type="entry name" value="bZIP"/>
</dbReference>
<evidence type="ECO:0000256" key="2">
    <source>
        <dbReference type="ARBA" id="ARBA00023242"/>
    </source>
</evidence>
<protein>
    <recommendedName>
        <fullName evidence="4">BZIP domain-containing protein</fullName>
    </recommendedName>
</protein>
<feature type="region of interest" description="Disordered" evidence="3">
    <location>
        <begin position="106"/>
        <end position="143"/>
    </location>
</feature>
<sequence>MARPPPQPIVSSSSTLWAQASKEWVIPAKPKPGRKPKKEALPPPKDTEEVDSKGRRVQNRAAQRAFRERKQSQLADLQARVQLYEQGEIERNVALQNVAKRLKEENDALRQENTALKDEISKLKSERQTTRNNGRKRWREDSLSLNPTVPYEMDARKRLRTGSASPLSASHITHPASYLPSSPSVASSPESNPGSNNAYSPLPYPPSRAPSVFPSAPMSNASFPSFKPFDSVSSFETFDCGLCNDNTPCVCREIATLSGHKPQTLKIEGLEPRSDISPRPSPVKAETTAPRSILDNLPAYQPPVPLRRPTNTSSLVSPIFEIRFPSPESPRNSPSGPTCSGDPSNCLACADDAFGQAFCSAIGGAVCSNPRCDTCPNALRDESSSSSAAGSPNAQQTLNTISLSPTEPSSPHPQDDDSDPLASETIPCSEAWRQLKSHPNIAFADLSMLADVVARRTKCNGPHVVISPAPGSLTPERDAPSPTRRAFTDPDAVQEGRANDEEPILLVDPHARYHEQNSSVSSAPSEPPSLIPQSILQECGQRRVREVDAAGVREALRLLDVQFGRP</sequence>
<dbReference type="PANTHER" id="PTHR40621">
    <property type="entry name" value="TRANSCRIPTION FACTOR KAPC-RELATED"/>
    <property type="match status" value="1"/>
</dbReference>
<dbReference type="Proteomes" id="UP000294933">
    <property type="component" value="Unassembled WGS sequence"/>
</dbReference>
<dbReference type="STRING" id="50990.A0A4Y7QMU3"/>
<reference evidence="5 6" key="1">
    <citation type="submission" date="2018-06" db="EMBL/GenBank/DDBJ databases">
        <title>A transcriptomic atlas of mushroom development highlights an independent origin of complex multicellularity.</title>
        <authorList>
            <consortium name="DOE Joint Genome Institute"/>
            <person name="Krizsan K."/>
            <person name="Almasi E."/>
            <person name="Merenyi Z."/>
            <person name="Sahu N."/>
            <person name="Viragh M."/>
            <person name="Koszo T."/>
            <person name="Mondo S."/>
            <person name="Kiss B."/>
            <person name="Balint B."/>
            <person name="Kues U."/>
            <person name="Barry K."/>
            <person name="Hegedus J.C."/>
            <person name="Henrissat B."/>
            <person name="Johnson J."/>
            <person name="Lipzen A."/>
            <person name="Ohm R."/>
            <person name="Nagy I."/>
            <person name="Pangilinan J."/>
            <person name="Yan J."/>
            <person name="Xiong Y."/>
            <person name="Grigoriev I.V."/>
            <person name="Hibbett D.S."/>
            <person name="Nagy L.G."/>
        </authorList>
    </citation>
    <scope>NUCLEOTIDE SEQUENCE [LARGE SCALE GENOMIC DNA]</scope>
    <source>
        <strain evidence="5 6">SZMC22713</strain>
    </source>
</reference>
<accession>A0A4Y7QMU3</accession>
<feature type="compositionally biased region" description="Basic and acidic residues" evidence="3">
    <location>
        <begin position="45"/>
        <end position="54"/>
    </location>
</feature>
<dbReference type="AlphaFoldDB" id="A0A4Y7QMU3"/>
<proteinExistence type="predicted"/>
<feature type="compositionally biased region" description="Polar residues" evidence="3">
    <location>
        <begin position="162"/>
        <end position="171"/>
    </location>
</feature>
<dbReference type="Gene3D" id="1.20.5.170">
    <property type="match status" value="1"/>
</dbReference>
<name>A0A4Y7QMU3_9AGAM</name>
<dbReference type="EMBL" id="ML170157">
    <property type="protein sequence ID" value="TDL28372.1"/>
    <property type="molecule type" value="Genomic_DNA"/>
</dbReference>
<dbReference type="CDD" id="cd14688">
    <property type="entry name" value="bZIP_YAP"/>
    <property type="match status" value="1"/>
</dbReference>
<organism evidence="5 6">
    <name type="scientific">Rickenella mellea</name>
    <dbReference type="NCBI Taxonomy" id="50990"/>
    <lineage>
        <taxon>Eukaryota</taxon>
        <taxon>Fungi</taxon>
        <taxon>Dikarya</taxon>
        <taxon>Basidiomycota</taxon>
        <taxon>Agaricomycotina</taxon>
        <taxon>Agaricomycetes</taxon>
        <taxon>Hymenochaetales</taxon>
        <taxon>Rickenellaceae</taxon>
        <taxon>Rickenella</taxon>
    </lineage>
</organism>
<dbReference type="VEuPathDB" id="FungiDB:BD410DRAFT_780873"/>
<feature type="compositionally biased region" description="Basic and acidic residues" evidence="3">
    <location>
        <begin position="106"/>
        <end position="129"/>
    </location>
</feature>
<dbReference type="SUPFAM" id="SSF57959">
    <property type="entry name" value="Leucine zipper domain"/>
    <property type="match status" value="1"/>
</dbReference>
<evidence type="ECO:0000313" key="6">
    <source>
        <dbReference type="Proteomes" id="UP000294933"/>
    </source>
</evidence>
<feature type="region of interest" description="Disordered" evidence="3">
    <location>
        <begin position="24"/>
        <end position="73"/>
    </location>
</feature>
<keyword evidence="6" id="KW-1185">Reference proteome</keyword>
<comment type="subcellular location">
    <subcellularLocation>
        <location evidence="1">Nucleus</location>
    </subcellularLocation>
</comment>
<dbReference type="OrthoDB" id="5374328at2759"/>
<dbReference type="GO" id="GO:0090575">
    <property type="term" value="C:RNA polymerase II transcription regulator complex"/>
    <property type="evidence" value="ECO:0007669"/>
    <property type="project" value="TreeGrafter"/>
</dbReference>
<feature type="compositionally biased region" description="Polar residues" evidence="3">
    <location>
        <begin position="392"/>
        <end position="407"/>
    </location>
</feature>
<evidence type="ECO:0000256" key="1">
    <source>
        <dbReference type="ARBA" id="ARBA00004123"/>
    </source>
</evidence>
<feature type="compositionally biased region" description="Low complexity" evidence="3">
    <location>
        <begin position="175"/>
        <end position="193"/>
    </location>
</feature>
<dbReference type="InterPro" id="IPR046347">
    <property type="entry name" value="bZIP_sf"/>
</dbReference>
<dbReference type="SMART" id="SM00338">
    <property type="entry name" value="BRLZ"/>
    <property type="match status" value="1"/>
</dbReference>
<feature type="region of interest" description="Disordered" evidence="3">
    <location>
        <begin position="159"/>
        <end position="202"/>
    </location>
</feature>
<evidence type="ECO:0000256" key="3">
    <source>
        <dbReference type="SAM" id="MobiDB-lite"/>
    </source>
</evidence>
<feature type="domain" description="BZIP" evidence="4">
    <location>
        <begin position="55"/>
        <end position="69"/>
    </location>
</feature>
<dbReference type="PROSITE" id="PS00036">
    <property type="entry name" value="BZIP_BASIC"/>
    <property type="match status" value="1"/>
</dbReference>
<keyword evidence="2" id="KW-0539">Nucleus</keyword>
<gene>
    <name evidence="5" type="ORF">BD410DRAFT_780873</name>
</gene>
<dbReference type="Pfam" id="PF10297">
    <property type="entry name" value="Hap4_Hap_bind"/>
    <property type="match status" value="1"/>
</dbReference>